<gene>
    <name evidence="2" type="ORF">M231_03106</name>
</gene>
<dbReference type="EMBL" id="SDIL01000029">
    <property type="protein sequence ID" value="RXK39604.1"/>
    <property type="molecule type" value="Genomic_DNA"/>
</dbReference>
<dbReference type="AlphaFoldDB" id="A0A4Q1BNZ1"/>
<feature type="region of interest" description="Disordered" evidence="1">
    <location>
        <begin position="1"/>
        <end position="41"/>
    </location>
</feature>
<dbReference type="VEuPathDB" id="FungiDB:TREMEDRAFT_71834"/>
<feature type="region of interest" description="Disordered" evidence="1">
    <location>
        <begin position="65"/>
        <end position="85"/>
    </location>
</feature>
<evidence type="ECO:0000313" key="3">
    <source>
        <dbReference type="Proteomes" id="UP000289152"/>
    </source>
</evidence>
<name>A0A4Q1BNZ1_TREME</name>
<dbReference type="InParanoid" id="A0A4Q1BNZ1"/>
<evidence type="ECO:0000256" key="1">
    <source>
        <dbReference type="SAM" id="MobiDB-lite"/>
    </source>
</evidence>
<proteinExistence type="predicted"/>
<evidence type="ECO:0000313" key="2">
    <source>
        <dbReference type="EMBL" id="RXK39604.1"/>
    </source>
</evidence>
<sequence length="85" mass="9694">MTDTQMESIASLRDDRPVKLGKIPGPRIPSVRPPEDPKDTNLISTFRPIPSDHIKSAHVISHTLNQTNDEKEEEEEEDKMIDLDF</sequence>
<comment type="caution">
    <text evidence="2">The sequence shown here is derived from an EMBL/GenBank/DDBJ whole genome shotgun (WGS) entry which is preliminary data.</text>
</comment>
<reference evidence="2 3" key="1">
    <citation type="submission" date="2016-06" db="EMBL/GenBank/DDBJ databases">
        <title>Evolution of pathogenesis and genome organization in the Tremellales.</title>
        <authorList>
            <person name="Cuomo C."/>
            <person name="Litvintseva A."/>
            <person name="Heitman J."/>
            <person name="Chen Y."/>
            <person name="Sun S."/>
            <person name="Springer D."/>
            <person name="Dromer F."/>
            <person name="Young S."/>
            <person name="Zeng Q."/>
            <person name="Chapman S."/>
            <person name="Gujja S."/>
            <person name="Saif S."/>
            <person name="Birren B."/>
        </authorList>
    </citation>
    <scope>NUCLEOTIDE SEQUENCE [LARGE SCALE GENOMIC DNA]</scope>
    <source>
        <strain evidence="2 3">ATCC 28783</strain>
    </source>
</reference>
<feature type="compositionally biased region" description="Acidic residues" evidence="1">
    <location>
        <begin position="70"/>
        <end position="79"/>
    </location>
</feature>
<dbReference type="Proteomes" id="UP000289152">
    <property type="component" value="Unassembled WGS sequence"/>
</dbReference>
<organism evidence="2 3">
    <name type="scientific">Tremella mesenterica</name>
    <name type="common">Jelly fungus</name>
    <dbReference type="NCBI Taxonomy" id="5217"/>
    <lineage>
        <taxon>Eukaryota</taxon>
        <taxon>Fungi</taxon>
        <taxon>Dikarya</taxon>
        <taxon>Basidiomycota</taxon>
        <taxon>Agaricomycotina</taxon>
        <taxon>Tremellomycetes</taxon>
        <taxon>Tremellales</taxon>
        <taxon>Tremellaceae</taxon>
        <taxon>Tremella</taxon>
    </lineage>
</organism>
<accession>A0A4Q1BNZ1</accession>
<keyword evidence="3" id="KW-1185">Reference proteome</keyword>
<protein>
    <submittedName>
        <fullName evidence="2">Uncharacterized protein</fullName>
    </submittedName>
</protein>